<sequence length="158" mass="15958">MPSRPTKSSAEVSGIVVALKEVGAAVAARTAEIGASPAVTEAEAGALASASAQYSGLHAVRWPSCCTGDLHLCIGGRGSVTLDTVVVAGVFLRWGGSGGSGMDRGTRRTRVRPLEATHTTTGISSRDGAATLQATTAVALHDAPAASFTVRRKLLSTT</sequence>
<dbReference type="AlphaFoldDB" id="A0A9P4JKN5"/>
<comment type="caution">
    <text evidence="1">The sequence shown here is derived from an EMBL/GenBank/DDBJ whole genome shotgun (WGS) entry which is preliminary data.</text>
</comment>
<gene>
    <name evidence="1" type="ORF">GQ43DRAFT_488373</name>
</gene>
<accession>A0A9P4JKN5</accession>
<proteinExistence type="predicted"/>
<name>A0A9P4JKN5_9PLEO</name>
<evidence type="ECO:0000313" key="2">
    <source>
        <dbReference type="Proteomes" id="UP000799536"/>
    </source>
</evidence>
<organism evidence="1 2">
    <name type="scientific">Delitschia confertaspora ATCC 74209</name>
    <dbReference type="NCBI Taxonomy" id="1513339"/>
    <lineage>
        <taxon>Eukaryota</taxon>
        <taxon>Fungi</taxon>
        <taxon>Dikarya</taxon>
        <taxon>Ascomycota</taxon>
        <taxon>Pezizomycotina</taxon>
        <taxon>Dothideomycetes</taxon>
        <taxon>Pleosporomycetidae</taxon>
        <taxon>Pleosporales</taxon>
        <taxon>Delitschiaceae</taxon>
        <taxon>Delitschia</taxon>
    </lineage>
</organism>
<keyword evidence="2" id="KW-1185">Reference proteome</keyword>
<reference evidence="1" key="1">
    <citation type="journal article" date="2020" name="Stud. Mycol.">
        <title>101 Dothideomycetes genomes: a test case for predicting lifestyles and emergence of pathogens.</title>
        <authorList>
            <person name="Haridas S."/>
            <person name="Albert R."/>
            <person name="Binder M."/>
            <person name="Bloem J."/>
            <person name="Labutti K."/>
            <person name="Salamov A."/>
            <person name="Andreopoulos B."/>
            <person name="Baker S."/>
            <person name="Barry K."/>
            <person name="Bills G."/>
            <person name="Bluhm B."/>
            <person name="Cannon C."/>
            <person name="Castanera R."/>
            <person name="Culley D."/>
            <person name="Daum C."/>
            <person name="Ezra D."/>
            <person name="Gonzalez J."/>
            <person name="Henrissat B."/>
            <person name="Kuo A."/>
            <person name="Liang C."/>
            <person name="Lipzen A."/>
            <person name="Lutzoni F."/>
            <person name="Magnuson J."/>
            <person name="Mondo S."/>
            <person name="Nolan M."/>
            <person name="Ohm R."/>
            <person name="Pangilinan J."/>
            <person name="Park H.-J."/>
            <person name="Ramirez L."/>
            <person name="Alfaro M."/>
            <person name="Sun H."/>
            <person name="Tritt A."/>
            <person name="Yoshinaga Y."/>
            <person name="Zwiers L.-H."/>
            <person name="Turgeon B."/>
            <person name="Goodwin S."/>
            <person name="Spatafora J."/>
            <person name="Crous P."/>
            <person name="Grigoriev I."/>
        </authorList>
    </citation>
    <scope>NUCLEOTIDE SEQUENCE</scope>
    <source>
        <strain evidence="1">ATCC 74209</strain>
    </source>
</reference>
<dbReference type="EMBL" id="ML993999">
    <property type="protein sequence ID" value="KAF2200905.1"/>
    <property type="molecule type" value="Genomic_DNA"/>
</dbReference>
<evidence type="ECO:0000313" key="1">
    <source>
        <dbReference type="EMBL" id="KAF2200905.1"/>
    </source>
</evidence>
<dbReference type="Proteomes" id="UP000799536">
    <property type="component" value="Unassembled WGS sequence"/>
</dbReference>
<protein>
    <submittedName>
        <fullName evidence="1">Uncharacterized protein</fullName>
    </submittedName>
</protein>